<keyword evidence="2" id="KW-1185">Reference proteome</keyword>
<comment type="caution">
    <text evidence="1">The sequence shown here is derived from an EMBL/GenBank/DDBJ whole genome shotgun (WGS) entry which is preliminary data.</text>
</comment>
<name>A0ABS3BRV9_9BACT</name>
<gene>
    <name evidence="1" type="ORF">J0A67_06045</name>
</gene>
<dbReference type="InterPro" id="IPR018641">
    <property type="entry name" value="Trfase_1_rSAM/seldom-assoc"/>
</dbReference>
<proteinExistence type="predicted"/>
<dbReference type="SUPFAM" id="SSF53448">
    <property type="entry name" value="Nucleotide-diphospho-sugar transferases"/>
    <property type="match status" value="1"/>
</dbReference>
<dbReference type="PANTHER" id="PTHR36529:SF1">
    <property type="entry name" value="GLYCOSYLTRANSFERASE"/>
    <property type="match status" value="1"/>
</dbReference>
<dbReference type="EMBL" id="JAFKCW010000001">
    <property type="protein sequence ID" value="MBN7800414.1"/>
    <property type="molecule type" value="Genomic_DNA"/>
</dbReference>
<protein>
    <submittedName>
        <fullName evidence="1">TIGR04282 family arsenosugar biosynthesis glycosyltransferase</fullName>
    </submittedName>
</protein>
<evidence type="ECO:0000313" key="1">
    <source>
        <dbReference type="EMBL" id="MBN7800414.1"/>
    </source>
</evidence>
<dbReference type="Pfam" id="PF09837">
    <property type="entry name" value="DUF2064"/>
    <property type="match status" value="1"/>
</dbReference>
<organism evidence="1 2">
    <name type="scientific">Algoriphagus aestuariicola</name>
    <dbReference type="NCBI Taxonomy" id="1852016"/>
    <lineage>
        <taxon>Bacteria</taxon>
        <taxon>Pseudomonadati</taxon>
        <taxon>Bacteroidota</taxon>
        <taxon>Cytophagia</taxon>
        <taxon>Cytophagales</taxon>
        <taxon>Cyclobacteriaceae</taxon>
        <taxon>Algoriphagus</taxon>
    </lineage>
</organism>
<dbReference type="Proteomes" id="UP000664698">
    <property type="component" value="Unassembled WGS sequence"/>
</dbReference>
<sequence>MKTRIAATEGEETALEIYRWLTEYTHRVVSEVKVDRFLFFSDFIPEEAEHDYPGYQLAVQEGSDLGARMSNAFQLVYSKGYSKSVIIGTDCPDLLTSDLNSAFMALSHNDLVIGPASDGGYYLLGMKKFCPQLFEGVPWSSPKVLERTLDIADHEGLDYEFLKIHSDIDTYEDWRKFSSRKKASRA</sequence>
<dbReference type="PANTHER" id="PTHR36529">
    <property type="entry name" value="SLL1095 PROTEIN"/>
    <property type="match status" value="1"/>
</dbReference>
<dbReference type="InterPro" id="IPR029044">
    <property type="entry name" value="Nucleotide-diphossugar_trans"/>
</dbReference>
<dbReference type="NCBIfam" id="TIGR04282">
    <property type="entry name" value="glyco_like_cofC"/>
    <property type="match status" value="1"/>
</dbReference>
<reference evidence="1 2" key="1">
    <citation type="submission" date="2021-03" db="EMBL/GenBank/DDBJ databases">
        <title>novel species isolated from a fishpond in China.</title>
        <authorList>
            <person name="Lu H."/>
            <person name="Cai Z."/>
        </authorList>
    </citation>
    <scope>NUCLEOTIDE SEQUENCE [LARGE SCALE GENOMIC DNA]</scope>
    <source>
        <strain evidence="1 2">JCM 31546</strain>
    </source>
</reference>
<evidence type="ECO:0000313" key="2">
    <source>
        <dbReference type="Proteomes" id="UP000664698"/>
    </source>
</evidence>
<dbReference type="Gene3D" id="3.90.550.10">
    <property type="entry name" value="Spore Coat Polysaccharide Biosynthesis Protein SpsA, Chain A"/>
    <property type="match status" value="1"/>
</dbReference>
<accession>A0ABS3BRV9</accession>